<gene>
    <name evidence="8" type="ORF">IW967_10995</name>
</gene>
<dbReference type="PROSITE" id="PS00105">
    <property type="entry name" value="AA_TRANSFER_CLASS_1"/>
    <property type="match status" value="1"/>
</dbReference>
<keyword evidence="9" id="KW-1185">Reference proteome</keyword>
<dbReference type="PANTHER" id="PTHR46383">
    <property type="entry name" value="ASPARTATE AMINOTRANSFERASE"/>
    <property type="match status" value="1"/>
</dbReference>
<feature type="domain" description="Aminotransferase class I/classII large" evidence="7">
    <location>
        <begin position="32"/>
        <end position="379"/>
    </location>
</feature>
<dbReference type="InterPro" id="IPR004838">
    <property type="entry name" value="NHTrfase_class1_PyrdxlP-BS"/>
</dbReference>
<name>A0ABS0F519_9BACL</name>
<dbReference type="InterPro" id="IPR015424">
    <property type="entry name" value="PyrdxlP-dep_Trfase"/>
</dbReference>
<accession>A0ABS0F519</accession>
<evidence type="ECO:0000256" key="1">
    <source>
        <dbReference type="ARBA" id="ARBA00001933"/>
    </source>
</evidence>
<dbReference type="CDD" id="cd00609">
    <property type="entry name" value="AAT_like"/>
    <property type="match status" value="1"/>
</dbReference>
<dbReference type="GO" id="GO:0008483">
    <property type="term" value="F:transaminase activity"/>
    <property type="evidence" value="ECO:0007669"/>
    <property type="project" value="UniProtKB-KW"/>
</dbReference>
<dbReference type="EMBL" id="JADPKZ010000044">
    <property type="protein sequence ID" value="MBF8378384.1"/>
    <property type="molecule type" value="Genomic_DNA"/>
</dbReference>
<dbReference type="InterPro" id="IPR050596">
    <property type="entry name" value="AspAT/PAT-like"/>
</dbReference>
<keyword evidence="5" id="KW-0663">Pyridoxal phosphate</keyword>
<keyword evidence="4 6" id="KW-0808">Transferase</keyword>
<reference evidence="8 9" key="1">
    <citation type="submission" date="2020-11" db="EMBL/GenBank/DDBJ databases">
        <title>Genomic insight of Alicyclobacillus mali FL 18 reveals a new arsenic-resistant strain, with potential in environmental biotechnology.</title>
        <authorList>
            <person name="Fiorentino G."/>
            <person name="Gallo G."/>
            <person name="Aulitto M."/>
        </authorList>
    </citation>
    <scope>NUCLEOTIDE SEQUENCE [LARGE SCALE GENOMIC DNA]</scope>
    <source>
        <strain evidence="8 9">FL 18</strain>
    </source>
</reference>
<dbReference type="InterPro" id="IPR015422">
    <property type="entry name" value="PyrdxlP-dep_Trfase_small"/>
</dbReference>
<evidence type="ECO:0000313" key="9">
    <source>
        <dbReference type="Proteomes" id="UP000642910"/>
    </source>
</evidence>
<dbReference type="RefSeq" id="WP_067846361.1">
    <property type="nucleotide sequence ID" value="NZ_JADPKZ010000044.1"/>
</dbReference>
<comment type="cofactor">
    <cofactor evidence="1 6">
        <name>pyridoxal 5'-phosphate</name>
        <dbReference type="ChEBI" id="CHEBI:597326"/>
    </cofactor>
</comment>
<dbReference type="Proteomes" id="UP000642910">
    <property type="component" value="Unassembled WGS sequence"/>
</dbReference>
<evidence type="ECO:0000256" key="4">
    <source>
        <dbReference type="ARBA" id="ARBA00022679"/>
    </source>
</evidence>
<dbReference type="Pfam" id="PF00155">
    <property type="entry name" value="Aminotran_1_2"/>
    <property type="match status" value="1"/>
</dbReference>
<evidence type="ECO:0000256" key="2">
    <source>
        <dbReference type="ARBA" id="ARBA00007441"/>
    </source>
</evidence>
<evidence type="ECO:0000256" key="6">
    <source>
        <dbReference type="RuleBase" id="RU000481"/>
    </source>
</evidence>
<dbReference type="InterPro" id="IPR015421">
    <property type="entry name" value="PyrdxlP-dep_Trfase_major"/>
</dbReference>
<sequence length="393" mass="43436">MNTLYDRLSPVVRNLAPSGIRRFFDLASQMQDVISLGVGEPDFVTPWHVREACMYSLEQGYTTYTPNRGLPELCVEIAKYLTKFGLAYDPSHEILVTVGGSEAIDLALRAMVCPGDEVLIPVPTYVSYKPCALLAGADVVELPTYAEDGFRLTADALERAITPRSKVLVLCFPNNPTGAVMDKEDLQAIADVVRRHDLFVVSDEIYAELTYGGQHVSIAAIPGMRERTVVVSGMSKAYAMTGWRIGYAAGPEPIISAMLKIHQYTIMCAPHMAQRAALEALRNGDDERDRMVESYDRRRKLIVAGLNEIGLPCHEPRGAFYAFPDIRPTGLSSEQFAERLLLEQGVAVVPGNVFGDPGEGFVRCSYATSVELIEEALRRMRAFVQNLAYHPVR</sequence>
<evidence type="ECO:0000313" key="8">
    <source>
        <dbReference type="EMBL" id="MBF8378384.1"/>
    </source>
</evidence>
<comment type="similarity">
    <text evidence="2 6">Belongs to the class-I pyridoxal-phosphate-dependent aminotransferase family.</text>
</comment>
<evidence type="ECO:0000256" key="5">
    <source>
        <dbReference type="ARBA" id="ARBA00022898"/>
    </source>
</evidence>
<dbReference type="EC" id="2.6.1.-" evidence="6"/>
<protein>
    <recommendedName>
        <fullName evidence="6">Aminotransferase</fullName>
        <ecNumber evidence="6">2.6.1.-</ecNumber>
    </recommendedName>
</protein>
<dbReference type="PANTHER" id="PTHR46383:SF3">
    <property type="entry name" value="ASPARTATE AMINOTRANSFERASE-RELATED"/>
    <property type="match status" value="1"/>
</dbReference>
<dbReference type="SUPFAM" id="SSF53383">
    <property type="entry name" value="PLP-dependent transferases"/>
    <property type="match status" value="1"/>
</dbReference>
<evidence type="ECO:0000259" key="7">
    <source>
        <dbReference type="Pfam" id="PF00155"/>
    </source>
</evidence>
<proteinExistence type="inferred from homology"/>
<organism evidence="8 9">
    <name type="scientific">Alicyclobacillus mali</name>
    <name type="common">ex Roth et al. 2021</name>
    <dbReference type="NCBI Taxonomy" id="1123961"/>
    <lineage>
        <taxon>Bacteria</taxon>
        <taxon>Bacillati</taxon>
        <taxon>Bacillota</taxon>
        <taxon>Bacilli</taxon>
        <taxon>Bacillales</taxon>
        <taxon>Alicyclobacillaceae</taxon>
        <taxon>Alicyclobacillus</taxon>
    </lineage>
</organism>
<dbReference type="Gene3D" id="3.40.640.10">
    <property type="entry name" value="Type I PLP-dependent aspartate aminotransferase-like (Major domain)"/>
    <property type="match status" value="1"/>
</dbReference>
<comment type="caution">
    <text evidence="8">The sequence shown here is derived from an EMBL/GenBank/DDBJ whole genome shotgun (WGS) entry which is preliminary data.</text>
</comment>
<evidence type="ECO:0000256" key="3">
    <source>
        <dbReference type="ARBA" id="ARBA00022576"/>
    </source>
</evidence>
<keyword evidence="3 6" id="KW-0032">Aminotransferase</keyword>
<dbReference type="InterPro" id="IPR004839">
    <property type="entry name" value="Aminotransferase_I/II_large"/>
</dbReference>
<dbReference type="Gene3D" id="3.90.1150.10">
    <property type="entry name" value="Aspartate Aminotransferase, domain 1"/>
    <property type="match status" value="1"/>
</dbReference>